<evidence type="ECO:0000256" key="1">
    <source>
        <dbReference type="ARBA" id="ARBA00004123"/>
    </source>
</evidence>
<dbReference type="CDD" id="cd00018">
    <property type="entry name" value="AP2"/>
    <property type="match status" value="1"/>
</dbReference>
<dbReference type="AlphaFoldDB" id="A0A8T2R7H7"/>
<dbReference type="Gene3D" id="3.30.730.10">
    <property type="entry name" value="AP2/ERF domain"/>
    <property type="match status" value="1"/>
</dbReference>
<feature type="compositionally biased region" description="Gly residues" evidence="9">
    <location>
        <begin position="30"/>
        <end position="40"/>
    </location>
</feature>
<keyword evidence="2" id="KW-0805">Transcription regulation</keyword>
<keyword evidence="3" id="KW-0346">Stress response</keyword>
<reference evidence="11" key="1">
    <citation type="submission" date="2021-08" db="EMBL/GenBank/DDBJ databases">
        <title>WGS assembly of Ceratopteris richardii.</title>
        <authorList>
            <person name="Marchant D.B."/>
            <person name="Chen G."/>
            <person name="Jenkins J."/>
            <person name="Shu S."/>
            <person name="Leebens-Mack J."/>
            <person name="Grimwood J."/>
            <person name="Schmutz J."/>
            <person name="Soltis P."/>
            <person name="Soltis D."/>
            <person name="Chen Z.-H."/>
        </authorList>
    </citation>
    <scope>NUCLEOTIDE SEQUENCE</scope>
    <source>
        <strain evidence="11">Whitten #5841</strain>
        <tissue evidence="11">Leaf</tissue>
    </source>
</reference>
<dbReference type="PRINTS" id="PR00367">
    <property type="entry name" value="ETHRSPELEMNT"/>
</dbReference>
<protein>
    <recommendedName>
        <fullName evidence="10">AP2/ERF domain-containing protein</fullName>
    </recommendedName>
</protein>
<evidence type="ECO:0000256" key="8">
    <source>
        <dbReference type="ARBA" id="ARBA00024343"/>
    </source>
</evidence>
<dbReference type="GO" id="GO:0003700">
    <property type="term" value="F:DNA-binding transcription factor activity"/>
    <property type="evidence" value="ECO:0007669"/>
    <property type="project" value="InterPro"/>
</dbReference>
<dbReference type="GO" id="GO:0006950">
    <property type="term" value="P:response to stress"/>
    <property type="evidence" value="ECO:0007669"/>
    <property type="project" value="TreeGrafter"/>
</dbReference>
<comment type="caution">
    <text evidence="11">The sequence shown here is derived from an EMBL/GenBank/DDBJ whole genome shotgun (WGS) entry which is preliminary data.</text>
</comment>
<dbReference type="Pfam" id="PF00847">
    <property type="entry name" value="AP2"/>
    <property type="match status" value="1"/>
</dbReference>
<feature type="region of interest" description="Disordered" evidence="9">
    <location>
        <begin position="18"/>
        <end position="44"/>
    </location>
</feature>
<keyword evidence="6" id="KW-0804">Transcription</keyword>
<evidence type="ECO:0000256" key="6">
    <source>
        <dbReference type="ARBA" id="ARBA00023163"/>
    </source>
</evidence>
<proteinExistence type="inferred from homology"/>
<dbReference type="GO" id="GO:0045893">
    <property type="term" value="P:positive regulation of DNA-templated transcription"/>
    <property type="evidence" value="ECO:0007669"/>
    <property type="project" value="TreeGrafter"/>
</dbReference>
<dbReference type="GO" id="GO:0000976">
    <property type="term" value="F:transcription cis-regulatory region binding"/>
    <property type="evidence" value="ECO:0007669"/>
    <property type="project" value="TreeGrafter"/>
</dbReference>
<dbReference type="SUPFAM" id="SSF54171">
    <property type="entry name" value="DNA-binding domain"/>
    <property type="match status" value="1"/>
</dbReference>
<dbReference type="OrthoDB" id="550883at2759"/>
<dbReference type="InterPro" id="IPR036955">
    <property type="entry name" value="AP2/ERF_dom_sf"/>
</dbReference>
<sequence>MLPMCVETTWVPSCTLHKKVRKPPAKGSNRGRGTGKGGPENGSCKYRGVRQRVWGKWVAEIRKPNRGGRIWIGTFDSAREAALSYDHGARILHGPSAYLNLPDVTDFTACPSPFSIPELYYAGSRTLSDSACDSVPRSHRSIAEETSTPESQVLSDGEDAEGLSLKHKLESECPTKKPWLPAYDSHMYISSPSDDVVSPTMSSNSQICVEEPTIGNIIHCSATQTLLKGYMDSDTQPEHLCLEFGLSLPSLPFEKSFMADLERSSEFQDSECFDLELNLCS</sequence>
<dbReference type="SMART" id="SM00380">
    <property type="entry name" value="AP2"/>
    <property type="match status" value="1"/>
</dbReference>
<evidence type="ECO:0000256" key="4">
    <source>
        <dbReference type="ARBA" id="ARBA00023125"/>
    </source>
</evidence>
<dbReference type="GO" id="GO:0005634">
    <property type="term" value="C:nucleus"/>
    <property type="evidence" value="ECO:0007669"/>
    <property type="project" value="UniProtKB-SubCell"/>
</dbReference>
<organism evidence="11 12">
    <name type="scientific">Ceratopteris richardii</name>
    <name type="common">Triangle waterfern</name>
    <dbReference type="NCBI Taxonomy" id="49495"/>
    <lineage>
        <taxon>Eukaryota</taxon>
        <taxon>Viridiplantae</taxon>
        <taxon>Streptophyta</taxon>
        <taxon>Embryophyta</taxon>
        <taxon>Tracheophyta</taxon>
        <taxon>Polypodiopsida</taxon>
        <taxon>Polypodiidae</taxon>
        <taxon>Polypodiales</taxon>
        <taxon>Pteridineae</taxon>
        <taxon>Pteridaceae</taxon>
        <taxon>Parkerioideae</taxon>
        <taxon>Ceratopteris</taxon>
    </lineage>
</organism>
<evidence type="ECO:0000313" key="11">
    <source>
        <dbReference type="EMBL" id="KAH7291721.1"/>
    </source>
</evidence>
<dbReference type="PANTHER" id="PTHR31241">
    <property type="entry name" value="DEHYDRATION-RESPONSIVE ELEMENT-BINDING PROTEIN 2C"/>
    <property type="match status" value="1"/>
</dbReference>
<keyword evidence="7" id="KW-0539">Nucleus</keyword>
<evidence type="ECO:0000256" key="7">
    <source>
        <dbReference type="ARBA" id="ARBA00023242"/>
    </source>
</evidence>
<evidence type="ECO:0000256" key="2">
    <source>
        <dbReference type="ARBA" id="ARBA00023015"/>
    </source>
</evidence>
<accession>A0A8T2R7H7</accession>
<dbReference type="InterPro" id="IPR016177">
    <property type="entry name" value="DNA-bd_dom_sf"/>
</dbReference>
<dbReference type="InterPro" id="IPR001471">
    <property type="entry name" value="AP2/ERF_dom"/>
</dbReference>
<evidence type="ECO:0000256" key="3">
    <source>
        <dbReference type="ARBA" id="ARBA00023016"/>
    </source>
</evidence>
<evidence type="ECO:0000313" key="12">
    <source>
        <dbReference type="Proteomes" id="UP000825935"/>
    </source>
</evidence>
<dbReference type="PANTHER" id="PTHR31241:SF62">
    <property type="entry name" value="DEHYDRATION-RESPONSIVE ELEMENT-BINDING PROTEIN 2D"/>
    <property type="match status" value="1"/>
</dbReference>
<comment type="similarity">
    <text evidence="8">Belongs to the AP2/ERF transcription factor family. ERF subfamily.</text>
</comment>
<evidence type="ECO:0000256" key="5">
    <source>
        <dbReference type="ARBA" id="ARBA00023159"/>
    </source>
</evidence>
<keyword evidence="4" id="KW-0238">DNA-binding</keyword>
<dbReference type="FunFam" id="3.30.730.10:FF:000001">
    <property type="entry name" value="Ethylene-responsive transcription factor 2"/>
    <property type="match status" value="1"/>
</dbReference>
<comment type="subcellular location">
    <subcellularLocation>
        <location evidence="1">Nucleus</location>
    </subcellularLocation>
</comment>
<evidence type="ECO:0000256" key="9">
    <source>
        <dbReference type="SAM" id="MobiDB-lite"/>
    </source>
</evidence>
<keyword evidence="5" id="KW-0010">Activator</keyword>
<dbReference type="PROSITE" id="PS51032">
    <property type="entry name" value="AP2_ERF"/>
    <property type="match status" value="1"/>
</dbReference>
<feature type="domain" description="AP2/ERF" evidence="10">
    <location>
        <begin position="45"/>
        <end position="102"/>
    </location>
</feature>
<dbReference type="Proteomes" id="UP000825935">
    <property type="component" value="Chromosome 29"/>
</dbReference>
<dbReference type="EMBL" id="CM035434">
    <property type="protein sequence ID" value="KAH7291721.1"/>
    <property type="molecule type" value="Genomic_DNA"/>
</dbReference>
<gene>
    <name evidence="11" type="ORF">KP509_29G030500</name>
</gene>
<name>A0A8T2R7H7_CERRI</name>
<keyword evidence="12" id="KW-1185">Reference proteome</keyword>
<evidence type="ECO:0000259" key="10">
    <source>
        <dbReference type="PROSITE" id="PS51032"/>
    </source>
</evidence>